<dbReference type="Gene3D" id="3.30.2350.10">
    <property type="entry name" value="Pseudouridine synthase"/>
    <property type="match status" value="1"/>
</dbReference>
<dbReference type="AlphaFoldDB" id="E1YGT6"/>
<reference evidence="4" key="1">
    <citation type="journal article" date="2011" name="Environ. Microbiol.">
        <title>Genomic insights into the metabolic potential of the polycyclic aromatic hydrocarbon degrading sulfate-reducing Deltaproteobacterium N47.</title>
        <authorList>
            <person name="Bergmann F."/>
            <person name="Selesi D."/>
            <person name="Weinmaier T."/>
            <person name="Tischler P."/>
            <person name="Rattei T."/>
            <person name="Meckenstock R.U."/>
        </authorList>
    </citation>
    <scope>NUCLEOTIDE SEQUENCE</scope>
</reference>
<name>E1YGT6_9BACT</name>
<dbReference type="Pfam" id="PF00849">
    <property type="entry name" value="PseudoU_synth_2"/>
    <property type="match status" value="1"/>
</dbReference>
<evidence type="ECO:0000256" key="1">
    <source>
        <dbReference type="ARBA" id="ARBA00010876"/>
    </source>
</evidence>
<dbReference type="InterPro" id="IPR020103">
    <property type="entry name" value="PsdUridine_synth_cat_dom_sf"/>
</dbReference>
<dbReference type="GO" id="GO:0140098">
    <property type="term" value="F:catalytic activity, acting on RNA"/>
    <property type="evidence" value="ECO:0007669"/>
    <property type="project" value="UniProtKB-ARBA"/>
</dbReference>
<gene>
    <name evidence="4" type="ORF">N47_F14750</name>
</gene>
<dbReference type="PANTHER" id="PTHR21600">
    <property type="entry name" value="MITOCHONDRIAL RNA PSEUDOURIDINE SYNTHASE"/>
    <property type="match status" value="1"/>
</dbReference>
<dbReference type="PROSITE" id="PS01129">
    <property type="entry name" value="PSI_RLU"/>
    <property type="match status" value="1"/>
</dbReference>
<dbReference type="EMBL" id="FR695873">
    <property type="protein sequence ID" value="CBX29780.1"/>
    <property type="molecule type" value="Genomic_DNA"/>
</dbReference>
<comment type="similarity">
    <text evidence="1">Belongs to the pseudouridine synthase RluA family.</text>
</comment>
<evidence type="ECO:0000259" key="3">
    <source>
        <dbReference type="Pfam" id="PF00849"/>
    </source>
</evidence>
<organism evidence="4">
    <name type="scientific">uncultured Desulfobacterium sp</name>
    <dbReference type="NCBI Taxonomy" id="201089"/>
    <lineage>
        <taxon>Bacteria</taxon>
        <taxon>Pseudomonadati</taxon>
        <taxon>Thermodesulfobacteriota</taxon>
        <taxon>Desulfobacteria</taxon>
        <taxon>Desulfobacterales</taxon>
        <taxon>Desulfobacteriaceae</taxon>
        <taxon>Desulfobacterium</taxon>
        <taxon>environmental samples</taxon>
    </lineage>
</organism>
<dbReference type="GO" id="GO:0009982">
    <property type="term" value="F:pseudouridine synthase activity"/>
    <property type="evidence" value="ECO:0007669"/>
    <property type="project" value="InterPro"/>
</dbReference>
<dbReference type="PANTHER" id="PTHR21600:SF44">
    <property type="entry name" value="RIBOSOMAL LARGE SUBUNIT PSEUDOURIDINE SYNTHASE D"/>
    <property type="match status" value="1"/>
</dbReference>
<dbReference type="GO" id="GO:0003723">
    <property type="term" value="F:RNA binding"/>
    <property type="evidence" value="ECO:0007669"/>
    <property type="project" value="InterPro"/>
</dbReference>
<evidence type="ECO:0000313" key="4">
    <source>
        <dbReference type="EMBL" id="CBX29780.1"/>
    </source>
</evidence>
<protein>
    <recommendedName>
        <fullName evidence="3">Pseudouridine synthase RsuA/RluA-like domain-containing protein</fullName>
    </recommendedName>
</protein>
<keyword evidence="2" id="KW-0413">Isomerase</keyword>
<evidence type="ECO:0000256" key="2">
    <source>
        <dbReference type="ARBA" id="ARBA00023235"/>
    </source>
</evidence>
<proteinExistence type="inferred from homology"/>
<feature type="domain" description="Pseudouridine synthase RsuA/RluA-like" evidence="3">
    <location>
        <begin position="50"/>
        <end position="201"/>
    </location>
</feature>
<dbReference type="GO" id="GO:0000455">
    <property type="term" value="P:enzyme-directed rRNA pseudouridine synthesis"/>
    <property type="evidence" value="ECO:0007669"/>
    <property type="project" value="TreeGrafter"/>
</dbReference>
<accession>E1YGT6</accession>
<dbReference type="CDD" id="cd02869">
    <property type="entry name" value="PseudoU_synth_RluA_like"/>
    <property type="match status" value="1"/>
</dbReference>
<sequence length="271" mass="31127">MIALIFFPLMPGFSFQYFKMLPGNNMIKSKIKIRTKHVPAGLRILYEDRDIIVIDKSSGLLSVEANYEAENTAHNLLTNYVRKGNPKARINLFVVHRLDRETSGVLIFAKSLEIREKFAAQWKNVEKKYIALVYGNLTKKSGIIESYLAEGDNYKVQSVKNPIEGKLAITKYKVIKESKNYSLLEIDLLTGKKNQIRAHLSENGHPIVGDTKYRENTKGRLALHAFSIKFKHPFNNEEMMFEAKIPEYFLTYFKLNGKSPFESADKTGRKQ</sequence>
<dbReference type="SUPFAM" id="SSF55120">
    <property type="entry name" value="Pseudouridine synthase"/>
    <property type="match status" value="1"/>
</dbReference>
<dbReference type="InterPro" id="IPR050188">
    <property type="entry name" value="RluA_PseudoU_synthase"/>
</dbReference>
<dbReference type="InterPro" id="IPR006145">
    <property type="entry name" value="PsdUridine_synth_RsuA/RluA"/>
</dbReference>
<dbReference type="InterPro" id="IPR006224">
    <property type="entry name" value="PsdUridine_synth_RluA-like_CS"/>
</dbReference>